<keyword evidence="4" id="KW-0547">Nucleotide-binding</keyword>
<comment type="catalytic activity">
    <reaction evidence="6">
        <text>ATP + H2O = ADP + phosphate + H(+)</text>
        <dbReference type="Rhea" id="RHEA:13065"/>
        <dbReference type="ChEBI" id="CHEBI:15377"/>
        <dbReference type="ChEBI" id="CHEBI:15378"/>
        <dbReference type="ChEBI" id="CHEBI:30616"/>
        <dbReference type="ChEBI" id="CHEBI:43474"/>
        <dbReference type="ChEBI" id="CHEBI:456216"/>
        <dbReference type="EC" id="3.6.4.13"/>
    </reaction>
</comment>
<accession>A0A5C6TE79</accession>
<feature type="non-terminal residue" evidence="8">
    <location>
        <position position="1"/>
    </location>
</feature>
<dbReference type="SUPFAM" id="SSF52540">
    <property type="entry name" value="P-loop containing nucleoside triphosphate hydrolases"/>
    <property type="match status" value="1"/>
</dbReference>
<reference evidence="8 9" key="1">
    <citation type="submission" date="2019-07" db="EMBL/GenBank/DDBJ databases">
        <title>The First High-Quality Draft Genome Sequence of the Causal Agent of the Current Panama Disease Epidemic.</title>
        <authorList>
            <person name="Warmington R.J."/>
            <person name="Kay W."/>
            <person name="Jeffries A."/>
            <person name="Bebber D."/>
            <person name="Moore K."/>
            <person name="Studholme D.J."/>
        </authorList>
    </citation>
    <scope>NUCLEOTIDE SEQUENCE [LARGE SCALE GENOMIC DNA]</scope>
    <source>
        <strain evidence="8 9">TR4</strain>
    </source>
</reference>
<evidence type="ECO:0000256" key="6">
    <source>
        <dbReference type="ARBA" id="ARBA00047984"/>
    </source>
</evidence>
<evidence type="ECO:0000256" key="1">
    <source>
        <dbReference type="ARBA" id="ARBA00012552"/>
    </source>
</evidence>
<dbReference type="InterPro" id="IPR001650">
    <property type="entry name" value="Helicase_C-like"/>
</dbReference>
<dbReference type="GO" id="GO:0003723">
    <property type="term" value="F:RNA binding"/>
    <property type="evidence" value="ECO:0007669"/>
    <property type="project" value="TreeGrafter"/>
</dbReference>
<evidence type="ECO:0000256" key="3">
    <source>
        <dbReference type="ARBA" id="ARBA00022801"/>
    </source>
</evidence>
<organism evidence="8 9">
    <name type="scientific">Fusarium oxysporum f. sp. cubense</name>
    <dbReference type="NCBI Taxonomy" id="61366"/>
    <lineage>
        <taxon>Eukaryota</taxon>
        <taxon>Fungi</taxon>
        <taxon>Dikarya</taxon>
        <taxon>Ascomycota</taxon>
        <taxon>Pezizomycotina</taxon>
        <taxon>Sordariomycetes</taxon>
        <taxon>Hypocreomycetidae</taxon>
        <taxon>Hypocreales</taxon>
        <taxon>Nectriaceae</taxon>
        <taxon>Fusarium</taxon>
        <taxon>Fusarium oxysporum species complex</taxon>
    </lineage>
</organism>
<gene>
    <name evidence="8" type="ORF">FocTR4_00002961</name>
</gene>
<feature type="domain" description="Helicase C-terminal" evidence="7">
    <location>
        <begin position="324"/>
        <end position="488"/>
    </location>
</feature>
<keyword evidence="4" id="KW-0067">ATP-binding</keyword>
<keyword evidence="5" id="KW-0508">mRNA splicing</keyword>
<dbReference type="EC" id="3.6.4.13" evidence="1"/>
<dbReference type="Gene3D" id="3.40.50.300">
    <property type="entry name" value="P-loop containing nucleotide triphosphate hydrolases"/>
    <property type="match status" value="3"/>
</dbReference>
<name>A0A5C6TE79_FUSOC</name>
<evidence type="ECO:0000259" key="7">
    <source>
        <dbReference type="PROSITE" id="PS51194"/>
    </source>
</evidence>
<dbReference type="PANTHER" id="PTHR18934">
    <property type="entry name" value="ATP-DEPENDENT RNA HELICASE"/>
    <property type="match status" value="1"/>
</dbReference>
<dbReference type="Gene3D" id="1.10.10.2130">
    <property type="entry name" value="DEAH helicase family, winged-helix domain"/>
    <property type="match status" value="1"/>
</dbReference>
<dbReference type="SMART" id="SM00490">
    <property type="entry name" value="HELICc"/>
    <property type="match status" value="1"/>
</dbReference>
<dbReference type="PROSITE" id="PS51194">
    <property type="entry name" value="HELICASE_CTER"/>
    <property type="match status" value="1"/>
</dbReference>
<dbReference type="Proteomes" id="UP000321331">
    <property type="component" value="Unassembled WGS sequence"/>
</dbReference>
<dbReference type="InterPro" id="IPR027417">
    <property type="entry name" value="P-loop_NTPase"/>
</dbReference>
<dbReference type="EMBL" id="VMNF01000005">
    <property type="protein sequence ID" value="TXC07991.1"/>
    <property type="molecule type" value="Genomic_DNA"/>
</dbReference>
<dbReference type="Pfam" id="PF00271">
    <property type="entry name" value="Helicase_C"/>
    <property type="match status" value="1"/>
</dbReference>
<sequence>IKLEEIPPNVDEHAPPDAQGRYLIKDEEGEFPCTQAIANTILNEWRRQNGRAEVIPSYLVGANEPAHKVRFLGDEHPPEAGPSNFKVDDLPPLIGRSHKSRTRKRQQGIHHSPYSVMEDLKRNKTTTAQAIGIEDSKDRLFRPGKKHTVKYFELLKQRRARPVSSRRQEFLDAYHQYQVIVLSSETGSEETTQMPQFILFNEWEKQKKIACTQPLQDGEEVGYAVRFDRKAHPMKAKLGYMTDGMLTEVAKTDSISNLYAYIITDEAHKRTLSTDPAGLTQEELVSYFGSEKTTHFALSGKNQPVQITYLKESVLAVFSVALMIVKDIHDKERDGDILVFFQSVEEVDEACTLLRKEIGDLNVLPLYSQLPGSQKDPIFQTSTQGKCVCATNIAEASITIDGIVHVIDLGKSKQSGNNPRLGLEALLTGPISQAAARQRAGRAGRTKPRFYYRLYTHKSFMEEMRPSNQPQILESDMASHILQLKAMGFDDVARFDFIDPSYEINTRKPLARTSYHLSAIW</sequence>
<comment type="caution">
    <text evidence="8">The sequence shown here is derived from an EMBL/GenBank/DDBJ whole genome shotgun (WGS) entry which is preliminary data.</text>
</comment>
<proteinExistence type="predicted"/>
<evidence type="ECO:0000256" key="5">
    <source>
        <dbReference type="ARBA" id="ARBA00023187"/>
    </source>
</evidence>
<evidence type="ECO:0000313" key="9">
    <source>
        <dbReference type="Proteomes" id="UP000321331"/>
    </source>
</evidence>
<dbReference type="GO" id="GO:0016787">
    <property type="term" value="F:hydrolase activity"/>
    <property type="evidence" value="ECO:0007669"/>
    <property type="project" value="UniProtKB-KW"/>
</dbReference>
<keyword evidence="3" id="KW-0378">Hydrolase</keyword>
<dbReference type="GO" id="GO:0008380">
    <property type="term" value="P:RNA splicing"/>
    <property type="evidence" value="ECO:0007669"/>
    <property type="project" value="UniProtKB-KW"/>
</dbReference>
<dbReference type="AlphaFoldDB" id="A0A5C6TE79"/>
<dbReference type="CDD" id="cd18791">
    <property type="entry name" value="SF2_C_RHA"/>
    <property type="match status" value="1"/>
</dbReference>
<protein>
    <recommendedName>
        <fullName evidence="1">RNA helicase</fullName>
        <ecNumber evidence="1">3.6.4.13</ecNumber>
    </recommendedName>
</protein>
<keyword evidence="2" id="KW-0507">mRNA processing</keyword>
<dbReference type="GO" id="GO:0006397">
    <property type="term" value="P:mRNA processing"/>
    <property type="evidence" value="ECO:0007669"/>
    <property type="project" value="UniProtKB-KW"/>
</dbReference>
<dbReference type="PANTHER" id="PTHR18934:SF109">
    <property type="entry name" value="ATP-DEPENDENT RNA HELICASE DHX15 HOMOLOG"/>
    <property type="match status" value="1"/>
</dbReference>
<evidence type="ECO:0000313" key="8">
    <source>
        <dbReference type="EMBL" id="TXC07991.1"/>
    </source>
</evidence>
<dbReference type="InterPro" id="IPR042035">
    <property type="entry name" value="DEAH_win-hel_dom"/>
</dbReference>
<dbReference type="GO" id="GO:0003724">
    <property type="term" value="F:RNA helicase activity"/>
    <property type="evidence" value="ECO:0007669"/>
    <property type="project" value="UniProtKB-EC"/>
</dbReference>
<evidence type="ECO:0000256" key="4">
    <source>
        <dbReference type="ARBA" id="ARBA00022806"/>
    </source>
</evidence>
<keyword evidence="4" id="KW-0347">Helicase</keyword>
<evidence type="ECO:0000256" key="2">
    <source>
        <dbReference type="ARBA" id="ARBA00022664"/>
    </source>
</evidence>